<dbReference type="EMBL" id="CP039347">
    <property type="protein sequence ID" value="QCD87805.1"/>
    <property type="molecule type" value="Genomic_DNA"/>
</dbReference>
<name>A0A4D6LHJ5_VIGUN</name>
<dbReference type="Proteomes" id="UP000501690">
    <property type="component" value="Linkage Group LG3"/>
</dbReference>
<keyword evidence="2" id="KW-1185">Reference proteome</keyword>
<organism evidence="1 2">
    <name type="scientific">Vigna unguiculata</name>
    <name type="common">Cowpea</name>
    <dbReference type="NCBI Taxonomy" id="3917"/>
    <lineage>
        <taxon>Eukaryota</taxon>
        <taxon>Viridiplantae</taxon>
        <taxon>Streptophyta</taxon>
        <taxon>Embryophyta</taxon>
        <taxon>Tracheophyta</taxon>
        <taxon>Spermatophyta</taxon>
        <taxon>Magnoliopsida</taxon>
        <taxon>eudicotyledons</taxon>
        <taxon>Gunneridae</taxon>
        <taxon>Pentapetalae</taxon>
        <taxon>rosids</taxon>
        <taxon>fabids</taxon>
        <taxon>Fabales</taxon>
        <taxon>Fabaceae</taxon>
        <taxon>Papilionoideae</taxon>
        <taxon>50 kb inversion clade</taxon>
        <taxon>NPAAA clade</taxon>
        <taxon>indigoferoid/millettioid clade</taxon>
        <taxon>Phaseoleae</taxon>
        <taxon>Vigna</taxon>
    </lineage>
</organism>
<sequence>MSRLGEINRSSPKLLYARSRSGDLRYFERVCTSLRREGSRLSEIPLKFTIPLFEPSPRRRGLA</sequence>
<proteinExistence type="predicted"/>
<protein>
    <submittedName>
        <fullName evidence="1">Uncharacterized protein</fullName>
    </submittedName>
</protein>
<accession>A0A4D6LHJ5</accession>
<dbReference type="AlphaFoldDB" id="A0A4D6LHJ5"/>
<gene>
    <name evidence="1" type="ORF">DEO72_LG3g2345</name>
</gene>
<evidence type="ECO:0000313" key="1">
    <source>
        <dbReference type="EMBL" id="QCD87805.1"/>
    </source>
</evidence>
<reference evidence="1 2" key="1">
    <citation type="submission" date="2019-04" db="EMBL/GenBank/DDBJ databases">
        <title>An improved genome assembly and genetic linkage map for asparagus bean, Vigna unguiculata ssp. sesquipedialis.</title>
        <authorList>
            <person name="Xia Q."/>
            <person name="Zhang R."/>
            <person name="Dong Y."/>
        </authorList>
    </citation>
    <scope>NUCLEOTIDE SEQUENCE [LARGE SCALE GENOMIC DNA]</scope>
    <source>
        <tissue evidence="1">Leaf</tissue>
    </source>
</reference>
<evidence type="ECO:0000313" key="2">
    <source>
        <dbReference type="Proteomes" id="UP000501690"/>
    </source>
</evidence>